<organism evidence="1 2">
    <name type="scientific">Edhazardia aedis (strain USNM 41457)</name>
    <name type="common">Microsporidian parasite</name>
    <dbReference type="NCBI Taxonomy" id="1003232"/>
    <lineage>
        <taxon>Eukaryota</taxon>
        <taxon>Fungi</taxon>
        <taxon>Fungi incertae sedis</taxon>
        <taxon>Microsporidia</taxon>
        <taxon>Edhazardia</taxon>
    </lineage>
</organism>
<accession>J9D3K4</accession>
<gene>
    <name evidence="1" type="ORF">EDEG_03437</name>
</gene>
<dbReference type="VEuPathDB" id="MicrosporidiaDB:EDEG_03437"/>
<dbReference type="Proteomes" id="UP000003163">
    <property type="component" value="Unassembled WGS sequence"/>
</dbReference>
<proteinExistence type="predicted"/>
<keyword evidence="2" id="KW-1185">Reference proteome</keyword>
<reference evidence="2" key="2">
    <citation type="submission" date="2015-07" db="EMBL/GenBank/DDBJ databases">
        <title>Contrasting host-pathogen interactions and genome evolution in two generalist and specialist microsporidian pathogens of mosquitoes.</title>
        <authorList>
            <consortium name="The Broad Institute Genomics Platform"/>
            <consortium name="The Broad Institute Genome Sequencing Center for Infectious Disease"/>
            <person name="Cuomo C.A."/>
            <person name="Sanscrainte N.D."/>
            <person name="Goldberg J.M."/>
            <person name="Heiman D."/>
            <person name="Young S."/>
            <person name="Zeng Q."/>
            <person name="Becnel J.J."/>
            <person name="Birren B.W."/>
        </authorList>
    </citation>
    <scope>NUCLEOTIDE SEQUENCE [LARGE SCALE GENOMIC DNA]</scope>
    <source>
        <strain evidence="2">USNM 41457</strain>
    </source>
</reference>
<evidence type="ECO:0000313" key="2">
    <source>
        <dbReference type="Proteomes" id="UP000003163"/>
    </source>
</evidence>
<evidence type="ECO:0000313" key="1">
    <source>
        <dbReference type="EMBL" id="EJW02119.1"/>
    </source>
</evidence>
<name>J9D3K4_EDHAE</name>
<protein>
    <submittedName>
        <fullName evidence="1">Uncharacterized protein</fullName>
    </submittedName>
</protein>
<sequence>MKYNCKGPKYFCINFAVILKTIKLTIIYENSNKLQYFSNQNDLRKQEYSKIQDSNNFLEIDDVVLRRKRKNHTGISKSVSCILFKNSQNKTENIYQSPQKLNRKSNGWWMRKEWVKSEFKNIVSLFKTPFQNIKKDEENFFYKNSTSKRNSVKSNLSSNSLNDRESIYESIRTLFDSQLFSTSVINLDESVYNQQQKDESSSEKQQLINQIKILNDRSSQFKNSLNIIPESNLTSDFYNDPSDENITRKKILFVVLKFAMLLKRKPKSLNVQKIFPVK</sequence>
<dbReference type="HOGENOM" id="CLU_1001247_0_0_1"/>
<reference evidence="1 2" key="1">
    <citation type="submission" date="2011-08" db="EMBL/GenBank/DDBJ databases">
        <authorList>
            <person name="Liu Z.J."/>
            <person name="Shi F.L."/>
            <person name="Lu J.Q."/>
            <person name="Li M."/>
            <person name="Wang Z.L."/>
        </authorList>
    </citation>
    <scope>NUCLEOTIDE SEQUENCE [LARGE SCALE GENOMIC DNA]</scope>
    <source>
        <strain evidence="1 2">USNM 41457</strain>
    </source>
</reference>
<dbReference type="AlphaFoldDB" id="J9D3K4"/>
<dbReference type="EMBL" id="AFBI03000089">
    <property type="protein sequence ID" value="EJW02119.1"/>
    <property type="molecule type" value="Genomic_DNA"/>
</dbReference>
<comment type="caution">
    <text evidence="1">The sequence shown here is derived from an EMBL/GenBank/DDBJ whole genome shotgun (WGS) entry which is preliminary data.</text>
</comment>
<dbReference type="InParanoid" id="J9D3K4"/>